<dbReference type="Proteomes" id="UP001596066">
    <property type="component" value="Unassembled WGS sequence"/>
</dbReference>
<evidence type="ECO:0000313" key="1">
    <source>
        <dbReference type="EMBL" id="MFC5646721.1"/>
    </source>
</evidence>
<keyword evidence="2" id="KW-1185">Reference proteome</keyword>
<evidence type="ECO:0000313" key="2">
    <source>
        <dbReference type="Proteomes" id="UP001596066"/>
    </source>
</evidence>
<accession>A0ABW0VQ80</accession>
<dbReference type="RefSeq" id="WP_346148891.1">
    <property type="nucleotide sequence ID" value="NZ_BAAAUA010000058.1"/>
</dbReference>
<gene>
    <name evidence="1" type="ORF">ACFPZF_35940</name>
</gene>
<proteinExistence type="predicted"/>
<organism evidence="1 2">
    <name type="scientific">Kitasatospora cinereorecta</name>
    <dbReference type="NCBI Taxonomy" id="285560"/>
    <lineage>
        <taxon>Bacteria</taxon>
        <taxon>Bacillati</taxon>
        <taxon>Actinomycetota</taxon>
        <taxon>Actinomycetes</taxon>
        <taxon>Kitasatosporales</taxon>
        <taxon>Streptomycetaceae</taxon>
        <taxon>Kitasatospora</taxon>
    </lineage>
</organism>
<dbReference type="EMBL" id="JBHSOC010000111">
    <property type="protein sequence ID" value="MFC5646721.1"/>
    <property type="molecule type" value="Genomic_DNA"/>
</dbReference>
<reference evidence="2" key="1">
    <citation type="journal article" date="2019" name="Int. J. Syst. Evol. Microbiol.">
        <title>The Global Catalogue of Microorganisms (GCM) 10K type strain sequencing project: providing services to taxonomists for standard genome sequencing and annotation.</title>
        <authorList>
            <consortium name="The Broad Institute Genomics Platform"/>
            <consortium name="The Broad Institute Genome Sequencing Center for Infectious Disease"/>
            <person name="Wu L."/>
            <person name="Ma J."/>
        </authorList>
    </citation>
    <scope>NUCLEOTIDE SEQUENCE [LARGE SCALE GENOMIC DNA]</scope>
    <source>
        <strain evidence="2">CGMCC 4.1622</strain>
    </source>
</reference>
<protein>
    <submittedName>
        <fullName evidence="1">Uncharacterized protein</fullName>
    </submittedName>
</protein>
<sequence>MWEILADVAVLVGDGPFRAVRARRARRRLQTGLPARIPCSARSERPGWPARYTDGSVLLTPGRPTAAFGSRAYPCLRFAVGGERHDPEPKAWYDQDRSAVVYHPSPGETPVYLQVHSQYLPALRLGLAGVR</sequence>
<comment type="caution">
    <text evidence="1">The sequence shown here is derived from an EMBL/GenBank/DDBJ whole genome shotgun (WGS) entry which is preliminary data.</text>
</comment>
<name>A0ABW0VQ80_9ACTN</name>